<dbReference type="RefSeq" id="WP_406760818.1">
    <property type="nucleotide sequence ID" value="NZ_JBJIAB010000006.1"/>
</dbReference>
<dbReference type="Proteomes" id="UP001623600">
    <property type="component" value="Unassembled WGS sequence"/>
</dbReference>
<accession>A0ABW8S403</accession>
<gene>
    <name evidence="2" type="ORF">ACJDTP_06715</name>
</gene>
<feature type="domain" description="TnsE C-terminal" evidence="1">
    <location>
        <begin position="379"/>
        <end position="492"/>
    </location>
</feature>
<dbReference type="InterPro" id="IPR041419">
    <property type="entry name" value="TnsE_C"/>
</dbReference>
<evidence type="ECO:0000313" key="3">
    <source>
        <dbReference type="Proteomes" id="UP001623600"/>
    </source>
</evidence>
<evidence type="ECO:0000259" key="1">
    <source>
        <dbReference type="Pfam" id="PF18623"/>
    </source>
</evidence>
<dbReference type="EMBL" id="JBJIAB010000006">
    <property type="protein sequence ID" value="MFL0164763.1"/>
    <property type="molecule type" value="Genomic_DNA"/>
</dbReference>
<sequence>MRERKKLKLDNWPFEKGKKTKLIWIGEPFKLNNKWMLDTYFNDGASTERIIQDWANLYFLSIDKYYTDGDLNSGEIIDDEGGMQTIEIDLSGITPKYNETEWYILKSKYRSKSKTFSFWKHNVLYTIPIIEIVRAVLAPNTFMLNAILYNDAWEDYFTYELEDRKLKIDFTNQYKRSYLKNEYYNHLAWIISNEEILKMCDDIGFNMFSKGKLYFDFNMSNLSITARVKKNKYGFTIIEILKVNQKEINIDELKAYHPSFEERKKSNEAKLRTYTYLNNKSEDRTIDSGIDGAKDYGERINNRLIIQEYINIPIVKKEKEGSQNLRTKEDNNTKKYILDDDNLRTLSSEGGVKKASGIETSALDETIIPVELNEFVYNLRELEKLDWIEKVDMRIVMLPLGRKFSYLSNGIDRRKCLIIEILKTNGDAFGIIEVQREVKLISTLILSLTSRKKFKVIFRELLNGLVQESGKWSNKILANLEKENIMIYRKNHSKNYLYNIMSCIK</sequence>
<evidence type="ECO:0000313" key="2">
    <source>
        <dbReference type="EMBL" id="MFL0164763.1"/>
    </source>
</evidence>
<reference evidence="2 3" key="1">
    <citation type="submission" date="2024-11" db="EMBL/GenBank/DDBJ databases">
        <authorList>
            <person name="Heng Y.C."/>
            <person name="Lim A.C.H."/>
            <person name="Lee J.K.Y."/>
            <person name="Kittelmann S."/>
        </authorList>
    </citation>
    <scope>NUCLEOTIDE SEQUENCE [LARGE SCALE GENOMIC DNA]</scope>
    <source>
        <strain evidence="2 3">WILCCON 0112</strain>
    </source>
</reference>
<name>A0ABW8S403_9CLOT</name>
<proteinExistence type="predicted"/>
<comment type="caution">
    <text evidence="2">The sequence shown here is derived from an EMBL/GenBank/DDBJ whole genome shotgun (WGS) entry which is preliminary data.</text>
</comment>
<protein>
    <submittedName>
        <fullName evidence="2">Tn7-like element transposition protein TnsE</fullName>
    </submittedName>
</protein>
<keyword evidence="3" id="KW-1185">Reference proteome</keyword>
<organism evidence="2 3">
    <name type="scientific">Candidatus Clostridium helianthi</name>
    <dbReference type="NCBI Taxonomy" id="3381660"/>
    <lineage>
        <taxon>Bacteria</taxon>
        <taxon>Bacillati</taxon>
        <taxon>Bacillota</taxon>
        <taxon>Clostridia</taxon>
        <taxon>Eubacteriales</taxon>
        <taxon>Clostridiaceae</taxon>
        <taxon>Clostridium</taxon>
    </lineage>
</organism>
<dbReference type="Pfam" id="PF18623">
    <property type="entry name" value="TnsE_C"/>
    <property type="match status" value="1"/>
</dbReference>